<dbReference type="InterPro" id="IPR003594">
    <property type="entry name" value="HATPase_dom"/>
</dbReference>
<dbReference type="EMBL" id="JAEINH010000001">
    <property type="protein sequence ID" value="MBI9113854.1"/>
    <property type="molecule type" value="Genomic_DNA"/>
</dbReference>
<evidence type="ECO:0000259" key="1">
    <source>
        <dbReference type="Pfam" id="PF13581"/>
    </source>
</evidence>
<keyword evidence="2" id="KW-0067">ATP-binding</keyword>
<keyword evidence="3" id="KW-1185">Reference proteome</keyword>
<proteinExistence type="predicted"/>
<dbReference type="AlphaFoldDB" id="A0A934I1I0"/>
<keyword evidence="2" id="KW-0547">Nucleotide-binding</keyword>
<dbReference type="Proteomes" id="UP000602087">
    <property type="component" value="Unassembled WGS sequence"/>
</dbReference>
<accession>A0A934I1I0</accession>
<feature type="domain" description="Histidine kinase/HSP90-like ATPase" evidence="1">
    <location>
        <begin position="34"/>
        <end position="137"/>
    </location>
</feature>
<dbReference type="Gene3D" id="3.30.565.10">
    <property type="entry name" value="Histidine kinase-like ATPase, C-terminal domain"/>
    <property type="match status" value="1"/>
</dbReference>
<comment type="caution">
    <text evidence="2">The sequence shown here is derived from an EMBL/GenBank/DDBJ whole genome shotgun (WGS) entry which is preliminary data.</text>
</comment>
<dbReference type="InterPro" id="IPR036890">
    <property type="entry name" value="HATPase_C_sf"/>
</dbReference>
<reference evidence="2" key="1">
    <citation type="submission" date="2020-12" db="EMBL/GenBank/DDBJ databases">
        <title>Sanguibacter suaedae sp. nov., isolated from Suaeda aralocaspica.</title>
        <authorList>
            <person name="Ma Q."/>
        </authorList>
    </citation>
    <scope>NUCLEOTIDE SEQUENCE</scope>
    <source>
        <strain evidence="2">YZGR15</strain>
    </source>
</reference>
<dbReference type="Pfam" id="PF13581">
    <property type="entry name" value="HATPase_c_2"/>
    <property type="match status" value="1"/>
</dbReference>
<sequence length="160" mass="16813">MPSSEPDGGNGAAQDEGTVRRTFEGVASQPWLDALPEQLDEAYGEYDALETGTVPVVDRAAFELALVEVASNLVEHPPPEIPVHVTIDLALGASELRAVIVDDAPRAEIDLSQVSMPSVDAESGRGLALAVASLTEFTHDAGAGGESGNRWTLVRRPVVD</sequence>
<dbReference type="RefSeq" id="WP_198732396.1">
    <property type="nucleotide sequence ID" value="NZ_JAEINH010000001.1"/>
</dbReference>
<protein>
    <submittedName>
        <fullName evidence="2">ATP-binding protein</fullName>
    </submittedName>
</protein>
<name>A0A934I1I0_9MICO</name>
<evidence type="ECO:0000313" key="2">
    <source>
        <dbReference type="EMBL" id="MBI9113854.1"/>
    </source>
</evidence>
<organism evidence="2 3">
    <name type="scientific">Sanguibacter suaedae</name>
    <dbReference type="NCBI Taxonomy" id="2795737"/>
    <lineage>
        <taxon>Bacteria</taxon>
        <taxon>Bacillati</taxon>
        <taxon>Actinomycetota</taxon>
        <taxon>Actinomycetes</taxon>
        <taxon>Micrococcales</taxon>
        <taxon>Sanguibacteraceae</taxon>
        <taxon>Sanguibacter</taxon>
    </lineage>
</organism>
<dbReference type="GO" id="GO:0005524">
    <property type="term" value="F:ATP binding"/>
    <property type="evidence" value="ECO:0007669"/>
    <property type="project" value="UniProtKB-KW"/>
</dbReference>
<evidence type="ECO:0000313" key="3">
    <source>
        <dbReference type="Proteomes" id="UP000602087"/>
    </source>
</evidence>
<gene>
    <name evidence="2" type="ORF">JAV76_02350</name>
</gene>